<feature type="transmembrane region" description="Helical" evidence="5">
    <location>
        <begin position="227"/>
        <end position="247"/>
    </location>
</feature>
<keyword evidence="3 5" id="KW-1133">Transmembrane helix</keyword>
<proteinExistence type="predicted"/>
<feature type="transmembrane region" description="Helical" evidence="5">
    <location>
        <begin position="134"/>
        <end position="159"/>
    </location>
</feature>
<sequence>MSSISGQIAILNEITLQFARISQIILLILGFFGLTLNTIIFTRKSFKTNSCTLYFLGSTLANYFVIYFVLTSRLLSDGYQIDPGTYSIIYCKIRFYTYYTTKSLASWCIVLACVDRFLSSSRNIHYRQFCRVKIARYVICITSLICALFYVHVLVYFNIQTNRTCDAPPGFYGIFSDVFYLIGYSIIPPLLMCIFGVWTVCNRHNTRHRQIVPDITYRRLLKKDQQAMIMLLTQCILIALTTIPHAIQKLYVTLTLTTLKSPYQQAQDSLFSQVVRSISFVNHSCTFYILTLFGRTFRKELIKLFRAMTQFCSKRTNIQNAHSITAMTEQRNIHIVLKGKKN</sequence>
<comment type="subcellular location">
    <subcellularLocation>
        <location evidence="1">Membrane</location>
    </subcellularLocation>
</comment>
<feature type="domain" description="G-protein coupled receptors family 1 profile" evidence="6">
    <location>
        <begin position="33"/>
        <end position="290"/>
    </location>
</feature>
<comment type="caution">
    <text evidence="7">The sequence shown here is derived from an EMBL/GenBank/DDBJ whole genome shotgun (WGS) entry which is preliminary data.</text>
</comment>
<feature type="transmembrane region" description="Helical" evidence="5">
    <location>
        <begin position="95"/>
        <end position="114"/>
    </location>
</feature>
<dbReference type="PANTHER" id="PTHR46641">
    <property type="entry name" value="FMRFAMIDE RECEPTOR-RELATED"/>
    <property type="match status" value="1"/>
</dbReference>
<dbReference type="Gene3D" id="1.20.1070.10">
    <property type="entry name" value="Rhodopsin 7-helix transmembrane proteins"/>
    <property type="match status" value="1"/>
</dbReference>
<accession>A0A815PTS2</accession>
<dbReference type="AlphaFoldDB" id="A0A815PTS2"/>
<feature type="transmembrane region" description="Helical" evidence="5">
    <location>
        <begin position="179"/>
        <end position="201"/>
    </location>
</feature>
<protein>
    <recommendedName>
        <fullName evidence="6">G-protein coupled receptors family 1 profile domain-containing protein</fullName>
    </recommendedName>
</protein>
<dbReference type="InterPro" id="IPR052954">
    <property type="entry name" value="GPCR-Ligand_Int"/>
</dbReference>
<evidence type="ECO:0000256" key="3">
    <source>
        <dbReference type="ARBA" id="ARBA00022989"/>
    </source>
</evidence>
<feature type="transmembrane region" description="Helical" evidence="5">
    <location>
        <begin position="53"/>
        <end position="75"/>
    </location>
</feature>
<dbReference type="InterPro" id="IPR017452">
    <property type="entry name" value="GPCR_Rhodpsn_7TM"/>
</dbReference>
<keyword evidence="9" id="KW-1185">Reference proteome</keyword>
<evidence type="ECO:0000313" key="8">
    <source>
        <dbReference type="EMBL" id="CAF4326069.1"/>
    </source>
</evidence>
<evidence type="ECO:0000259" key="6">
    <source>
        <dbReference type="PROSITE" id="PS50262"/>
    </source>
</evidence>
<dbReference type="EMBL" id="CAJOBC010085058">
    <property type="protein sequence ID" value="CAF4326069.1"/>
    <property type="molecule type" value="Genomic_DNA"/>
</dbReference>
<organism evidence="7 9">
    <name type="scientific">Didymodactylos carnosus</name>
    <dbReference type="NCBI Taxonomy" id="1234261"/>
    <lineage>
        <taxon>Eukaryota</taxon>
        <taxon>Metazoa</taxon>
        <taxon>Spiralia</taxon>
        <taxon>Gnathifera</taxon>
        <taxon>Rotifera</taxon>
        <taxon>Eurotatoria</taxon>
        <taxon>Bdelloidea</taxon>
        <taxon>Philodinida</taxon>
        <taxon>Philodinidae</taxon>
        <taxon>Didymodactylos</taxon>
    </lineage>
</organism>
<evidence type="ECO:0000256" key="2">
    <source>
        <dbReference type="ARBA" id="ARBA00022692"/>
    </source>
</evidence>
<evidence type="ECO:0000313" key="7">
    <source>
        <dbReference type="EMBL" id="CAF1453436.1"/>
    </source>
</evidence>
<dbReference type="PROSITE" id="PS50262">
    <property type="entry name" value="G_PROTEIN_RECEP_F1_2"/>
    <property type="match status" value="1"/>
</dbReference>
<reference evidence="7" key="1">
    <citation type="submission" date="2021-02" db="EMBL/GenBank/DDBJ databases">
        <authorList>
            <person name="Nowell W R."/>
        </authorList>
    </citation>
    <scope>NUCLEOTIDE SEQUENCE</scope>
</reference>
<keyword evidence="2 5" id="KW-0812">Transmembrane</keyword>
<feature type="transmembrane region" description="Helical" evidence="5">
    <location>
        <begin position="21"/>
        <end position="41"/>
    </location>
</feature>
<keyword evidence="4 5" id="KW-0472">Membrane</keyword>
<name>A0A815PTS2_9BILA</name>
<evidence type="ECO:0000256" key="4">
    <source>
        <dbReference type="ARBA" id="ARBA00023136"/>
    </source>
</evidence>
<dbReference type="OrthoDB" id="10011959at2759"/>
<dbReference type="GO" id="GO:0016020">
    <property type="term" value="C:membrane"/>
    <property type="evidence" value="ECO:0007669"/>
    <property type="project" value="UniProtKB-SubCell"/>
</dbReference>
<evidence type="ECO:0000256" key="5">
    <source>
        <dbReference type="SAM" id="Phobius"/>
    </source>
</evidence>
<dbReference type="EMBL" id="CAJNOQ010019605">
    <property type="protein sequence ID" value="CAF1453436.1"/>
    <property type="molecule type" value="Genomic_DNA"/>
</dbReference>
<dbReference type="SUPFAM" id="SSF81321">
    <property type="entry name" value="Family A G protein-coupled receptor-like"/>
    <property type="match status" value="1"/>
</dbReference>
<evidence type="ECO:0000313" key="9">
    <source>
        <dbReference type="Proteomes" id="UP000663829"/>
    </source>
</evidence>
<gene>
    <name evidence="7" type="ORF">GPM918_LOCUS34813</name>
    <name evidence="8" type="ORF">SRO942_LOCUS35526</name>
</gene>
<dbReference type="Proteomes" id="UP000681722">
    <property type="component" value="Unassembled WGS sequence"/>
</dbReference>
<dbReference type="Proteomes" id="UP000663829">
    <property type="component" value="Unassembled WGS sequence"/>
</dbReference>
<dbReference type="PANTHER" id="PTHR46641:SF18">
    <property type="entry name" value="G-PROTEIN COUPLED RECEPTORS FAMILY 1 PROFILE DOMAIN-CONTAINING PROTEIN"/>
    <property type="match status" value="1"/>
</dbReference>
<evidence type="ECO:0000256" key="1">
    <source>
        <dbReference type="ARBA" id="ARBA00004370"/>
    </source>
</evidence>